<reference evidence="3 4" key="1">
    <citation type="submission" date="2020-06" db="EMBL/GenBank/DDBJ databases">
        <authorList>
            <consortium name="Wellcome Sanger Institute Data Sharing"/>
        </authorList>
    </citation>
    <scope>NUCLEOTIDE SEQUENCE [LARGE SCALE GENOMIC DNA]</scope>
</reference>
<dbReference type="Gene3D" id="3.30.710.10">
    <property type="entry name" value="Potassium Channel Kv1.1, Chain A"/>
    <property type="match status" value="2"/>
</dbReference>
<sequence>SASSEKIHSSEDLQSSRMASSYNYTQVCVKFSCSWTISNFSFADDENGASLTSSTFSDASGRLKWALQLYPNGVDSVQEGYVSCFAVLVSAPEAGVRACARLVLLNAEGQEAMVIENNYYTRVYEGDQIGSELFSRNDVLDDASGLLQDDKLTLTCKVSITGCLVISTAQVKEPDSSLAFELGELWEESLLTDCTLCVAGQEFKAHKSILSRTRLISEMEPDVLKEILTYIYSGKAPNIRQMAAKLLAAADMYLLDRLKSMCEDTLCSSLTVDNAAETLILGDLHQAQHTKNDAVTFINVNAEEVTKTDGWTTLTDDHPHLITDLYQSLVSAGEPPAKRQRRF</sequence>
<dbReference type="PANTHER" id="PTHR24413">
    <property type="entry name" value="SPECKLE-TYPE POZ PROTEIN"/>
    <property type="match status" value="1"/>
</dbReference>
<keyword evidence="4" id="KW-1185">Reference proteome</keyword>
<gene>
    <name evidence="3" type="primary">LOC114796735</name>
</gene>
<feature type="domain" description="MATH" evidence="2">
    <location>
        <begin position="30"/>
        <end position="158"/>
    </location>
</feature>
<evidence type="ECO:0000313" key="4">
    <source>
        <dbReference type="Proteomes" id="UP000694580"/>
    </source>
</evidence>
<evidence type="ECO:0000256" key="1">
    <source>
        <dbReference type="ARBA" id="ARBA00010846"/>
    </source>
</evidence>
<dbReference type="SUPFAM" id="SSF54695">
    <property type="entry name" value="POZ domain"/>
    <property type="match status" value="1"/>
</dbReference>
<dbReference type="GeneTree" id="ENSGT00940000154376"/>
<dbReference type="Ensembl" id="ENSDCDT00010050030.1">
    <property type="protein sequence ID" value="ENSDCDP00010040178.1"/>
    <property type="gene ID" value="ENSDCDG00010025698.1"/>
</dbReference>
<evidence type="ECO:0000259" key="2">
    <source>
        <dbReference type="PROSITE" id="PS50144"/>
    </source>
</evidence>
<reference evidence="3" key="3">
    <citation type="submission" date="2025-09" db="UniProtKB">
        <authorList>
            <consortium name="Ensembl"/>
        </authorList>
    </citation>
    <scope>IDENTIFICATION</scope>
</reference>
<dbReference type="AlphaFoldDB" id="A0AAY4D454"/>
<dbReference type="InterPro" id="IPR011333">
    <property type="entry name" value="SKP1/BTB/POZ_sf"/>
</dbReference>
<name>A0AAY4D454_9TELE</name>
<comment type="similarity">
    <text evidence="1">Belongs to the Tdpoz family.</text>
</comment>
<dbReference type="PROSITE" id="PS50144">
    <property type="entry name" value="MATH"/>
    <property type="match status" value="1"/>
</dbReference>
<protein>
    <recommendedName>
        <fullName evidence="2">MATH domain-containing protein</fullName>
    </recommendedName>
</protein>
<dbReference type="SUPFAM" id="SSF49599">
    <property type="entry name" value="TRAF domain-like"/>
    <property type="match status" value="1"/>
</dbReference>
<dbReference type="InterPro" id="IPR000210">
    <property type="entry name" value="BTB/POZ_dom"/>
</dbReference>
<reference evidence="3" key="2">
    <citation type="submission" date="2025-08" db="UniProtKB">
        <authorList>
            <consortium name="Ensembl"/>
        </authorList>
    </citation>
    <scope>IDENTIFICATION</scope>
</reference>
<dbReference type="Pfam" id="PF22486">
    <property type="entry name" value="MATH_2"/>
    <property type="match status" value="1"/>
</dbReference>
<dbReference type="InterPro" id="IPR002083">
    <property type="entry name" value="MATH/TRAF_dom"/>
</dbReference>
<dbReference type="SMART" id="SM00225">
    <property type="entry name" value="BTB"/>
    <property type="match status" value="1"/>
</dbReference>
<dbReference type="Gene3D" id="6.20.250.50">
    <property type="match status" value="1"/>
</dbReference>
<dbReference type="Proteomes" id="UP000694580">
    <property type="component" value="Chromosome 9"/>
</dbReference>
<evidence type="ECO:0000313" key="3">
    <source>
        <dbReference type="Ensembl" id="ENSDCDP00010040178.1"/>
    </source>
</evidence>
<accession>A0AAY4D454</accession>
<dbReference type="InterPro" id="IPR008974">
    <property type="entry name" value="TRAF-like"/>
</dbReference>
<dbReference type="Gene3D" id="6.10.250.3030">
    <property type="match status" value="1"/>
</dbReference>
<dbReference type="GO" id="GO:0030163">
    <property type="term" value="P:protein catabolic process"/>
    <property type="evidence" value="ECO:0007669"/>
    <property type="project" value="UniProtKB-ARBA"/>
</dbReference>
<proteinExistence type="inferred from homology"/>
<dbReference type="Pfam" id="PF00651">
    <property type="entry name" value="BTB"/>
    <property type="match status" value="1"/>
</dbReference>
<dbReference type="Gene3D" id="2.60.210.10">
    <property type="entry name" value="Apoptosis, Tumor Necrosis Factor Receptor Associated Protein 2, Chain A"/>
    <property type="match status" value="1"/>
</dbReference>
<organism evidence="3 4">
    <name type="scientific">Denticeps clupeoides</name>
    <name type="common">denticle herring</name>
    <dbReference type="NCBI Taxonomy" id="299321"/>
    <lineage>
        <taxon>Eukaryota</taxon>
        <taxon>Metazoa</taxon>
        <taxon>Chordata</taxon>
        <taxon>Craniata</taxon>
        <taxon>Vertebrata</taxon>
        <taxon>Euteleostomi</taxon>
        <taxon>Actinopterygii</taxon>
        <taxon>Neopterygii</taxon>
        <taxon>Teleostei</taxon>
        <taxon>Clupei</taxon>
        <taxon>Clupeiformes</taxon>
        <taxon>Denticipitoidei</taxon>
        <taxon>Denticipitidae</taxon>
        <taxon>Denticeps</taxon>
    </lineage>
</organism>